<feature type="compositionally biased region" description="Polar residues" evidence="1">
    <location>
        <begin position="256"/>
        <end position="272"/>
    </location>
</feature>
<evidence type="ECO:0000313" key="2">
    <source>
        <dbReference type="EMBL" id="KAL1593284.1"/>
    </source>
</evidence>
<feature type="compositionally biased region" description="Polar residues" evidence="1">
    <location>
        <begin position="528"/>
        <end position="544"/>
    </location>
</feature>
<feature type="compositionally biased region" description="Polar residues" evidence="1">
    <location>
        <begin position="890"/>
        <end position="907"/>
    </location>
</feature>
<feature type="region of interest" description="Disordered" evidence="1">
    <location>
        <begin position="683"/>
        <end position="763"/>
    </location>
</feature>
<feature type="compositionally biased region" description="Low complexity" evidence="1">
    <location>
        <begin position="908"/>
        <end position="917"/>
    </location>
</feature>
<reference evidence="2 3" key="1">
    <citation type="submission" date="2024-02" db="EMBL/GenBank/DDBJ databases">
        <title>De novo assembly and annotation of 12 fungi associated with fruit tree decline syndrome in Ontario, Canada.</title>
        <authorList>
            <person name="Sulman M."/>
            <person name="Ellouze W."/>
            <person name="Ilyukhin E."/>
        </authorList>
    </citation>
    <scope>NUCLEOTIDE SEQUENCE [LARGE SCALE GENOMIC DNA]</scope>
    <source>
        <strain evidence="2 3">M42-189</strain>
    </source>
</reference>
<gene>
    <name evidence="2" type="ORF">SLS60_010892</name>
</gene>
<name>A0ABR3QMA5_9PLEO</name>
<protein>
    <submittedName>
        <fullName evidence="2">Uncharacterized protein</fullName>
    </submittedName>
</protein>
<feature type="compositionally biased region" description="Low complexity" evidence="1">
    <location>
        <begin position="335"/>
        <end position="349"/>
    </location>
</feature>
<feature type="region of interest" description="Disordered" evidence="1">
    <location>
        <begin position="523"/>
        <end position="544"/>
    </location>
</feature>
<feature type="compositionally biased region" description="Polar residues" evidence="1">
    <location>
        <begin position="417"/>
        <end position="428"/>
    </location>
</feature>
<keyword evidence="3" id="KW-1185">Reference proteome</keyword>
<feature type="compositionally biased region" description="Polar residues" evidence="1">
    <location>
        <begin position="307"/>
        <end position="324"/>
    </location>
</feature>
<feature type="region of interest" description="Disordered" evidence="1">
    <location>
        <begin position="834"/>
        <end position="878"/>
    </location>
</feature>
<evidence type="ECO:0000313" key="3">
    <source>
        <dbReference type="Proteomes" id="UP001521785"/>
    </source>
</evidence>
<feature type="compositionally biased region" description="Low complexity" evidence="1">
    <location>
        <begin position="721"/>
        <end position="733"/>
    </location>
</feature>
<feature type="compositionally biased region" description="Polar residues" evidence="1">
    <location>
        <begin position="693"/>
        <end position="708"/>
    </location>
</feature>
<proteinExistence type="predicted"/>
<evidence type="ECO:0000256" key="1">
    <source>
        <dbReference type="SAM" id="MobiDB-lite"/>
    </source>
</evidence>
<dbReference type="EMBL" id="JAKJXO020000019">
    <property type="protein sequence ID" value="KAL1593284.1"/>
    <property type="molecule type" value="Genomic_DNA"/>
</dbReference>
<organism evidence="2 3">
    <name type="scientific">Paraconiothyrium brasiliense</name>
    <dbReference type="NCBI Taxonomy" id="300254"/>
    <lineage>
        <taxon>Eukaryota</taxon>
        <taxon>Fungi</taxon>
        <taxon>Dikarya</taxon>
        <taxon>Ascomycota</taxon>
        <taxon>Pezizomycotina</taxon>
        <taxon>Dothideomycetes</taxon>
        <taxon>Pleosporomycetidae</taxon>
        <taxon>Pleosporales</taxon>
        <taxon>Massarineae</taxon>
        <taxon>Didymosphaeriaceae</taxon>
        <taxon>Paraconiothyrium</taxon>
    </lineage>
</organism>
<accession>A0ABR3QMA5</accession>
<feature type="region of interest" description="Disordered" evidence="1">
    <location>
        <begin position="416"/>
        <end position="465"/>
    </location>
</feature>
<feature type="region of interest" description="Disordered" evidence="1">
    <location>
        <begin position="245"/>
        <end position="371"/>
    </location>
</feature>
<feature type="region of interest" description="Disordered" evidence="1">
    <location>
        <begin position="890"/>
        <end position="922"/>
    </location>
</feature>
<feature type="compositionally biased region" description="Polar residues" evidence="1">
    <location>
        <begin position="455"/>
        <end position="465"/>
    </location>
</feature>
<feature type="region of interest" description="Disordered" evidence="1">
    <location>
        <begin position="621"/>
        <end position="646"/>
    </location>
</feature>
<comment type="caution">
    <text evidence="2">The sequence shown here is derived from an EMBL/GenBank/DDBJ whole genome shotgun (WGS) entry which is preliminary data.</text>
</comment>
<sequence length="989" mass="107467">MGEDQKYYDVNDYLRWKRSQGKNNKVAPRPNLLAAASWLRRFFDARKTNWAAMGSLAMLCLGARREIPDIHIVYDDKDFQRIKMKLQTDPRVRLPRDMNSMFSSKLLISTGPKYKDAGCTENADIEVEMIPPGSHGTPPSDILRKNQASLSLTLDGKITNIKGLNIIYLVNTTVHMCTSRDLLWDPKKDLLWLCRKYGKEIQTIRGQLNARQVKENFLGTQFFSTMSPDEQRLCYQVLLGKEPPPSMFLTPAPSHGQPTSATARPTITSHKSAPSLKENMEQQSTLLRPPMHGKAKTVPGAPPSGAVTKTSPNAATNAKQTPTSEAPRDSRSRYRNSSAPPSSNRNVSPEAATVRQAKNTMGRRSDHTQQHSRIYQAQSINMQNLAPAQKPQVVRTKKSLTRMDGQNQAVPVFAHKPTTTSDTSQVNAQPAPVATSKPSGPKTWPPGAVSKAHSHNSALPSATSAQPHVVAHTHPAHKIMAQRNPMMPKSHSAVAEVSTVPHTEYSMRETSSKGLAVVGPEGLYATPPKSTQQPKKSQPAATAMQNNTQVSSNNFVFELDAASPQVETFAQAALTAGYVAELPADNKIPAQPALQRFDTLIETPVSPPEVPAHLASMPAYRDSPVSPPTFTPPASIVQPINPGPLTEAQRAVPVPQAPKLAPSPPAFDSLPPSLAIGFRGPRLSKTESRARALSQSSHDSNASATLNKYQRYYSPPNSREASPNNASMSAPNSRHPSPSRGPVYKAYTPPMTPPMQPKKEPAQFQQPPSIMQNQILTPPALTPATRPAPQQGAPVPMERASAFVSRGSPPAILKVGANVPQSLQSVKIFHLPNPLAANPPTPRNAAHVKHDSHQGPQSVPQELPAKSQPESYAPPPQVAPSQYIAFSAQNAALSQPRRQSSLHQRNVSTESNTSTTSHDSEKLAQEYRLDLPSFEDGFGSQPPSSAAVAELKKSYRPSYAGTGYGAQYKLGSPDFGSKQGKFMDEFHFS</sequence>
<dbReference type="Proteomes" id="UP001521785">
    <property type="component" value="Unassembled WGS sequence"/>
</dbReference>